<gene>
    <name evidence="14" type="ORF">H9K76_02920</name>
</gene>
<feature type="domain" description="HAMP" evidence="13">
    <location>
        <begin position="181"/>
        <end position="233"/>
    </location>
</feature>
<dbReference type="GO" id="GO:0016020">
    <property type="term" value="C:membrane"/>
    <property type="evidence" value="ECO:0007669"/>
    <property type="project" value="UniProtKB-SubCell"/>
</dbReference>
<keyword evidence="4" id="KW-0597">Phosphoprotein</keyword>
<evidence type="ECO:0000313" key="15">
    <source>
        <dbReference type="Proteomes" id="UP000515811"/>
    </source>
</evidence>
<dbReference type="SMART" id="SM00387">
    <property type="entry name" value="HATPase_c"/>
    <property type="match status" value="1"/>
</dbReference>
<dbReference type="CDD" id="cd00082">
    <property type="entry name" value="HisKA"/>
    <property type="match status" value="1"/>
</dbReference>
<keyword evidence="15" id="KW-1185">Reference proteome</keyword>
<dbReference type="PANTHER" id="PTHR45436">
    <property type="entry name" value="SENSOR HISTIDINE KINASE YKOH"/>
    <property type="match status" value="1"/>
</dbReference>
<dbReference type="InterPro" id="IPR003594">
    <property type="entry name" value="HATPase_dom"/>
</dbReference>
<dbReference type="PANTHER" id="PTHR45436:SF5">
    <property type="entry name" value="SENSOR HISTIDINE KINASE TRCS"/>
    <property type="match status" value="1"/>
</dbReference>
<dbReference type="EC" id="2.7.13.3" evidence="3"/>
<dbReference type="PROSITE" id="PS50109">
    <property type="entry name" value="HIS_KIN"/>
    <property type="match status" value="1"/>
</dbReference>
<dbReference type="RefSeq" id="WP_187600429.1">
    <property type="nucleotide sequence ID" value="NZ_CP060714.1"/>
</dbReference>
<dbReference type="InterPro" id="IPR003660">
    <property type="entry name" value="HAMP_dom"/>
</dbReference>
<proteinExistence type="predicted"/>
<reference evidence="14 15" key="1">
    <citation type="submission" date="2020-08" db="EMBL/GenBank/DDBJ databases">
        <title>Genome sequence of Diaphorobacter ruginosibacter DSM 27467T.</title>
        <authorList>
            <person name="Hyun D.-W."/>
            <person name="Bae J.-W."/>
        </authorList>
    </citation>
    <scope>NUCLEOTIDE SEQUENCE [LARGE SCALE GENOMIC DNA]</scope>
    <source>
        <strain evidence="14 15">DSM 27467</strain>
    </source>
</reference>
<keyword evidence="8 11" id="KW-1133">Transmembrane helix</keyword>
<dbReference type="InterPro" id="IPR005467">
    <property type="entry name" value="His_kinase_dom"/>
</dbReference>
<evidence type="ECO:0000256" key="9">
    <source>
        <dbReference type="ARBA" id="ARBA00023012"/>
    </source>
</evidence>
<evidence type="ECO:0000256" key="6">
    <source>
        <dbReference type="ARBA" id="ARBA00022692"/>
    </source>
</evidence>
<evidence type="ECO:0000256" key="1">
    <source>
        <dbReference type="ARBA" id="ARBA00000085"/>
    </source>
</evidence>
<evidence type="ECO:0000259" key="12">
    <source>
        <dbReference type="PROSITE" id="PS50109"/>
    </source>
</evidence>
<comment type="subcellular location">
    <subcellularLocation>
        <location evidence="2">Membrane</location>
    </subcellularLocation>
</comment>
<sequence length="475" mass="52199">MRLTLRNRLLLWLLLPLVLLALVGSWVEYLWADEAASRADQRLARLLTPLADSVLEVTQPGESSSLVLILAPPVEEFLRQGAGFTGFSVWDLNGRVRLGDEWIKTTVPRTTEPEFHSIEYNQTLYRVALQRGRTAAGEFVVAVADGSDPSQQWGRQVIWRVLLPHLVLIACAAWAIHLGVRIALRPLVELTEAVERRSPRDLQPIDEDRSPHEVRPLVQSLNHLFALVDAQAQAQRRFIADAAHQLRTPLAGLQSQVEAWALAPQAMPAPASEALPDARVSIGIEQITKLRDAARRTSKLAHQLLALSRVEQPDLLGGSSAPGVDLKTLCEQTLEDHLDAAMAKGIDLGLEANPVQVRGHDWLLRELLANLVDNAIKYSRAHGSVTIRCCLEQIDGLDVPVLEVEDDGPGITAQERLRLVERFYRGESAAACAVEGSGLGLSIADEIARLHGAVLVFDNNEGKSGLRVSVRFART</sequence>
<dbReference type="AlphaFoldDB" id="A0A7G9RUZ2"/>
<evidence type="ECO:0000256" key="4">
    <source>
        <dbReference type="ARBA" id="ARBA00022553"/>
    </source>
</evidence>
<feature type="transmembrane region" description="Helical" evidence="11">
    <location>
        <begin position="157"/>
        <end position="176"/>
    </location>
</feature>
<keyword evidence="5" id="KW-0808">Transferase</keyword>
<evidence type="ECO:0000256" key="3">
    <source>
        <dbReference type="ARBA" id="ARBA00012438"/>
    </source>
</evidence>
<dbReference type="KEGG" id="drg:H9K76_02920"/>
<evidence type="ECO:0000256" key="7">
    <source>
        <dbReference type="ARBA" id="ARBA00022777"/>
    </source>
</evidence>
<comment type="catalytic activity">
    <reaction evidence="1">
        <text>ATP + protein L-histidine = ADP + protein N-phospho-L-histidine.</text>
        <dbReference type="EC" id="2.7.13.3"/>
    </reaction>
</comment>
<keyword evidence="6 11" id="KW-0812">Transmembrane</keyword>
<organism evidence="14 15">
    <name type="scientific">Diaphorobacter ruginosibacter</name>
    <dbReference type="NCBI Taxonomy" id="1715720"/>
    <lineage>
        <taxon>Bacteria</taxon>
        <taxon>Pseudomonadati</taxon>
        <taxon>Pseudomonadota</taxon>
        <taxon>Betaproteobacteria</taxon>
        <taxon>Burkholderiales</taxon>
        <taxon>Comamonadaceae</taxon>
        <taxon>Diaphorobacter</taxon>
    </lineage>
</organism>
<evidence type="ECO:0000256" key="11">
    <source>
        <dbReference type="SAM" id="Phobius"/>
    </source>
</evidence>
<evidence type="ECO:0000256" key="8">
    <source>
        <dbReference type="ARBA" id="ARBA00022989"/>
    </source>
</evidence>
<dbReference type="Pfam" id="PF02518">
    <property type="entry name" value="HATPase_c"/>
    <property type="match status" value="1"/>
</dbReference>
<dbReference type="Proteomes" id="UP000515811">
    <property type="component" value="Chromosome"/>
</dbReference>
<dbReference type="InterPro" id="IPR003661">
    <property type="entry name" value="HisK_dim/P_dom"/>
</dbReference>
<dbReference type="GO" id="GO:0000155">
    <property type="term" value="F:phosphorelay sensor kinase activity"/>
    <property type="evidence" value="ECO:0007669"/>
    <property type="project" value="InterPro"/>
</dbReference>
<dbReference type="InterPro" id="IPR013727">
    <property type="entry name" value="2CSK_N"/>
</dbReference>
<dbReference type="EMBL" id="CP060714">
    <property type="protein sequence ID" value="QNN59417.1"/>
    <property type="molecule type" value="Genomic_DNA"/>
</dbReference>
<evidence type="ECO:0000313" key="14">
    <source>
        <dbReference type="EMBL" id="QNN59417.1"/>
    </source>
</evidence>
<dbReference type="SUPFAM" id="SSF47384">
    <property type="entry name" value="Homodimeric domain of signal transducing histidine kinase"/>
    <property type="match status" value="1"/>
</dbReference>
<dbReference type="InterPro" id="IPR004358">
    <property type="entry name" value="Sig_transdc_His_kin-like_C"/>
</dbReference>
<protein>
    <recommendedName>
        <fullName evidence="3">histidine kinase</fullName>
        <ecNumber evidence="3">2.7.13.3</ecNumber>
    </recommendedName>
</protein>
<dbReference type="InterPro" id="IPR036890">
    <property type="entry name" value="HATPase_C_sf"/>
</dbReference>
<dbReference type="Pfam" id="PF00512">
    <property type="entry name" value="HisKA"/>
    <property type="match status" value="1"/>
</dbReference>
<dbReference type="InterPro" id="IPR036097">
    <property type="entry name" value="HisK_dim/P_sf"/>
</dbReference>
<evidence type="ECO:0000256" key="5">
    <source>
        <dbReference type="ARBA" id="ARBA00022679"/>
    </source>
</evidence>
<name>A0A7G9RUZ2_9BURK</name>
<dbReference type="PROSITE" id="PS50885">
    <property type="entry name" value="HAMP"/>
    <property type="match status" value="1"/>
</dbReference>
<keyword evidence="9" id="KW-0902">Two-component regulatory system</keyword>
<dbReference type="Gene3D" id="1.10.287.130">
    <property type="match status" value="1"/>
</dbReference>
<evidence type="ECO:0000259" key="13">
    <source>
        <dbReference type="PROSITE" id="PS50885"/>
    </source>
</evidence>
<evidence type="ECO:0000256" key="10">
    <source>
        <dbReference type="ARBA" id="ARBA00023136"/>
    </source>
</evidence>
<keyword evidence="10 11" id="KW-0472">Membrane</keyword>
<accession>A0A7G9RUZ2</accession>
<dbReference type="SMART" id="SM00388">
    <property type="entry name" value="HisKA"/>
    <property type="match status" value="1"/>
</dbReference>
<dbReference type="Gene3D" id="3.30.565.10">
    <property type="entry name" value="Histidine kinase-like ATPase, C-terminal domain"/>
    <property type="match status" value="1"/>
</dbReference>
<evidence type="ECO:0000256" key="2">
    <source>
        <dbReference type="ARBA" id="ARBA00004370"/>
    </source>
</evidence>
<dbReference type="PRINTS" id="PR00344">
    <property type="entry name" value="BCTRLSENSOR"/>
</dbReference>
<dbReference type="SUPFAM" id="SSF55874">
    <property type="entry name" value="ATPase domain of HSP90 chaperone/DNA topoisomerase II/histidine kinase"/>
    <property type="match status" value="1"/>
</dbReference>
<feature type="domain" description="Histidine kinase" evidence="12">
    <location>
        <begin position="241"/>
        <end position="475"/>
    </location>
</feature>
<dbReference type="InterPro" id="IPR050428">
    <property type="entry name" value="TCS_sensor_his_kinase"/>
</dbReference>
<keyword evidence="7 14" id="KW-0418">Kinase</keyword>
<dbReference type="Pfam" id="PF08521">
    <property type="entry name" value="2CSK_N"/>
    <property type="match status" value="1"/>
</dbReference>